<dbReference type="EMBL" id="JAVDSB010000001">
    <property type="protein sequence ID" value="MDR6550442.1"/>
    <property type="molecule type" value="Genomic_DNA"/>
</dbReference>
<keyword evidence="3 6" id="KW-0378">Hydrolase</keyword>
<proteinExistence type="inferred from homology"/>
<comment type="similarity">
    <text evidence="5">Belongs to the creatininase superfamily.</text>
</comment>
<evidence type="ECO:0000256" key="3">
    <source>
        <dbReference type="ARBA" id="ARBA00022801"/>
    </source>
</evidence>
<evidence type="ECO:0000256" key="2">
    <source>
        <dbReference type="ARBA" id="ARBA00022723"/>
    </source>
</evidence>
<dbReference type="Gene3D" id="3.40.50.10310">
    <property type="entry name" value="Creatininase"/>
    <property type="match status" value="1"/>
</dbReference>
<dbReference type="GO" id="GO:0047789">
    <property type="term" value="F:creatininase activity"/>
    <property type="evidence" value="ECO:0007669"/>
    <property type="project" value="UniProtKB-EC"/>
</dbReference>
<dbReference type="EC" id="3.5.2.10" evidence="6"/>
<dbReference type="Proteomes" id="UP001267290">
    <property type="component" value="Unassembled WGS sequence"/>
</dbReference>
<dbReference type="Pfam" id="PF02633">
    <property type="entry name" value="Creatininase"/>
    <property type="match status" value="1"/>
</dbReference>
<dbReference type="PANTHER" id="PTHR35005:SF1">
    <property type="entry name" value="2-AMINO-5-FORMYLAMINO-6-RIBOSYLAMINOPYRIMIDIN-4(3H)-ONE 5'-MONOPHOSPHATE DEFORMYLASE"/>
    <property type="match status" value="1"/>
</dbReference>
<dbReference type="SUPFAM" id="SSF102215">
    <property type="entry name" value="Creatininase"/>
    <property type="match status" value="1"/>
</dbReference>
<keyword evidence="4" id="KW-0862">Zinc</keyword>
<dbReference type="RefSeq" id="WP_310225092.1">
    <property type="nucleotide sequence ID" value="NZ_JAVDSB010000001.1"/>
</dbReference>
<evidence type="ECO:0000256" key="4">
    <source>
        <dbReference type="ARBA" id="ARBA00022833"/>
    </source>
</evidence>
<dbReference type="InterPro" id="IPR003785">
    <property type="entry name" value="Creatininase/forma_Hydrolase"/>
</dbReference>
<keyword evidence="7" id="KW-1185">Reference proteome</keyword>
<comment type="cofactor">
    <cofactor evidence="1">
        <name>Zn(2+)</name>
        <dbReference type="ChEBI" id="CHEBI:29105"/>
    </cofactor>
</comment>
<dbReference type="PANTHER" id="PTHR35005">
    <property type="entry name" value="3-DEHYDRO-SCYLLO-INOSOSE HYDROLASE"/>
    <property type="match status" value="1"/>
</dbReference>
<sequence>MSQIVSWAELFPREFEEKLKACPVVYLPLGLCEPHGLISAFGLDTFKAEFICQETARRTGGIVAPTMPYHIHENGPSARWLEDQVGALNPRLTSVPSNVFFQLYIYLLRTFYNAGFRTAVVVSGHGGAHVADLEWISFQFEHLTGMQVMYTTDFALAGGKYPGDHAGKYEISTFLYLRPDLVDATRTVLDDGKRFALDPSSLEATTEYGEEILNACIASLAERVQLLAASRGAAEDSQFLSFQTTEQFWDQIVQSDHRFASLQPREGQLPVSRGYRYKNSEFIKLR</sequence>
<protein>
    <submittedName>
        <fullName evidence="6">Creatinine amidohydrolase</fullName>
        <ecNumber evidence="6">3.5.2.10</ecNumber>
    </submittedName>
</protein>
<dbReference type="InterPro" id="IPR024087">
    <property type="entry name" value="Creatininase-like_sf"/>
</dbReference>
<evidence type="ECO:0000313" key="7">
    <source>
        <dbReference type="Proteomes" id="UP001267290"/>
    </source>
</evidence>
<evidence type="ECO:0000256" key="5">
    <source>
        <dbReference type="ARBA" id="ARBA00024029"/>
    </source>
</evidence>
<comment type="caution">
    <text evidence="6">The sequence shown here is derived from an EMBL/GenBank/DDBJ whole genome shotgun (WGS) entry which is preliminary data.</text>
</comment>
<organism evidence="6 7">
    <name type="scientific">Paenibacillus qinlingensis</name>
    <dbReference type="NCBI Taxonomy" id="1837343"/>
    <lineage>
        <taxon>Bacteria</taxon>
        <taxon>Bacillati</taxon>
        <taxon>Bacillota</taxon>
        <taxon>Bacilli</taxon>
        <taxon>Bacillales</taxon>
        <taxon>Paenibacillaceae</taxon>
        <taxon>Paenibacillus</taxon>
    </lineage>
</organism>
<gene>
    <name evidence="6" type="ORF">J2736_001625</name>
</gene>
<accession>A0ABU1NTX8</accession>
<evidence type="ECO:0000256" key="1">
    <source>
        <dbReference type="ARBA" id="ARBA00001947"/>
    </source>
</evidence>
<keyword evidence="2" id="KW-0479">Metal-binding</keyword>
<reference evidence="6 7" key="1">
    <citation type="submission" date="2023-07" db="EMBL/GenBank/DDBJ databases">
        <title>Sorghum-associated microbial communities from plants grown in Nebraska, USA.</title>
        <authorList>
            <person name="Schachtman D."/>
        </authorList>
    </citation>
    <scope>NUCLEOTIDE SEQUENCE [LARGE SCALE GENOMIC DNA]</scope>
    <source>
        <strain evidence="6 7">CC258</strain>
    </source>
</reference>
<name>A0ABU1NTX8_9BACL</name>
<evidence type="ECO:0000313" key="6">
    <source>
        <dbReference type="EMBL" id="MDR6550442.1"/>
    </source>
</evidence>